<protein>
    <submittedName>
        <fullName evidence="2">LALA0S03e03136g1_1</fullName>
    </submittedName>
</protein>
<reference evidence="2 3" key="1">
    <citation type="submission" date="2014-12" db="EMBL/GenBank/DDBJ databases">
        <authorList>
            <person name="Neuveglise Cecile"/>
        </authorList>
    </citation>
    <scope>NUCLEOTIDE SEQUENCE [LARGE SCALE GENOMIC DNA]</scope>
    <source>
        <strain evidence="2 3">CBS 12615</strain>
    </source>
</reference>
<dbReference type="OrthoDB" id="4070577at2759"/>
<organism evidence="2 3">
    <name type="scientific">Lachancea lanzarotensis</name>
    <dbReference type="NCBI Taxonomy" id="1245769"/>
    <lineage>
        <taxon>Eukaryota</taxon>
        <taxon>Fungi</taxon>
        <taxon>Dikarya</taxon>
        <taxon>Ascomycota</taxon>
        <taxon>Saccharomycotina</taxon>
        <taxon>Saccharomycetes</taxon>
        <taxon>Saccharomycetales</taxon>
        <taxon>Saccharomycetaceae</taxon>
        <taxon>Lachancea</taxon>
    </lineage>
</organism>
<feature type="compositionally biased region" description="Polar residues" evidence="1">
    <location>
        <begin position="164"/>
        <end position="183"/>
    </location>
</feature>
<dbReference type="GeneID" id="34684874"/>
<dbReference type="AlphaFoldDB" id="A0A0C7N7S8"/>
<evidence type="ECO:0000256" key="1">
    <source>
        <dbReference type="SAM" id="MobiDB-lite"/>
    </source>
</evidence>
<evidence type="ECO:0000313" key="3">
    <source>
        <dbReference type="Proteomes" id="UP000054304"/>
    </source>
</evidence>
<gene>
    <name evidence="2" type="ORF">LALA0_S03e03136g</name>
</gene>
<dbReference type="Proteomes" id="UP000054304">
    <property type="component" value="Unassembled WGS sequence"/>
</dbReference>
<dbReference type="STRING" id="1245769.A0A0C7N7S8"/>
<dbReference type="EMBL" id="LN736362">
    <property type="protein sequence ID" value="CEP61450.1"/>
    <property type="molecule type" value="Genomic_DNA"/>
</dbReference>
<name>A0A0C7N7S8_9SACH</name>
<accession>A0A0C7N7S8</accession>
<feature type="region of interest" description="Disordered" evidence="1">
    <location>
        <begin position="138"/>
        <end position="197"/>
    </location>
</feature>
<dbReference type="HOGENOM" id="CLU_039078_0_0_1"/>
<evidence type="ECO:0000313" key="2">
    <source>
        <dbReference type="EMBL" id="CEP61450.1"/>
    </source>
</evidence>
<keyword evidence="3" id="KW-1185">Reference proteome</keyword>
<dbReference type="RefSeq" id="XP_022627684.1">
    <property type="nucleotide sequence ID" value="XM_022773185.1"/>
</dbReference>
<proteinExistence type="predicted"/>
<sequence length="304" mass="34004">MVCNDTYDGDHVEIEGADFDASVKGEPSNNTDELEMTLHALLTESSDHHEVSDPIHSAIEKSIAEMELPEMMIDTPGDWDSLGDGEGNFEHLGHTEGDHSSSIAQLTVDRILAEHTLHGVEVTDRVKRGIQDEIEQTLGNIQTKQATEDAPINGNSADEHTHKTSGVYQTLTPASLSPTSDTESQYKHKKHQPHSLKTPAANTKQISTLTQKIHKSTTEQPVKFSQEFTMAQVADVKKRIISTHKLLLNFNFLKDGYARTSVELKRSLLRLKQSEIHRAHLLHENEQLRRLVIEQSEKLDISDV</sequence>